<name>A0ABR2ZIC4_9AGAR</name>
<comment type="caution">
    <text evidence="1">The sequence shown here is derived from an EMBL/GenBank/DDBJ whole genome shotgun (WGS) entry which is preliminary data.</text>
</comment>
<organism evidence="1 2">
    <name type="scientific">Marasmius tenuissimus</name>
    <dbReference type="NCBI Taxonomy" id="585030"/>
    <lineage>
        <taxon>Eukaryota</taxon>
        <taxon>Fungi</taxon>
        <taxon>Dikarya</taxon>
        <taxon>Basidiomycota</taxon>
        <taxon>Agaricomycotina</taxon>
        <taxon>Agaricomycetes</taxon>
        <taxon>Agaricomycetidae</taxon>
        <taxon>Agaricales</taxon>
        <taxon>Marasmiineae</taxon>
        <taxon>Marasmiaceae</taxon>
        <taxon>Marasmius</taxon>
    </lineage>
</organism>
<sequence>MVTLALDYSRERPLSLTVNLLHGSENHLASDDQLGTRLKDGLIRDFITRLFRVLPRCRELTIECSLWRDMETLISLVKRSNGDNNALPRLESFIMTYDPTHTIEAFFRPNVLPTSPLIGSDAPDQHITTPFPNLRRLVTNNITHTWTRLALSGLHTLNLTNIPSHNSPSHADLHRILLANAETLTTLELSDISTVDDKAAGERFTVPNVRRMTIGFGHPKDLVWAATMLNFPALEELVIENRVAGLRTGNERPWVSEAKKRQTMIGYRSLMRWFPLDRVQRLTLRRVVFYESSSEEFPAEEASKDVLFAFKFLWEFKEVRDLEVWHDETSLALSNVVKSFSDNLFPKLRSCLFGGL</sequence>
<evidence type="ECO:0000313" key="2">
    <source>
        <dbReference type="Proteomes" id="UP001437256"/>
    </source>
</evidence>
<gene>
    <name evidence="1" type="ORF">AAF712_011754</name>
</gene>
<dbReference type="Proteomes" id="UP001437256">
    <property type="component" value="Unassembled WGS sequence"/>
</dbReference>
<evidence type="ECO:0008006" key="3">
    <source>
        <dbReference type="Google" id="ProtNLM"/>
    </source>
</evidence>
<reference evidence="1 2" key="1">
    <citation type="submission" date="2024-05" db="EMBL/GenBank/DDBJ databases">
        <title>A draft genome resource for the thread blight pathogen Marasmius tenuissimus strain MS-2.</title>
        <authorList>
            <person name="Yulfo-Soto G.E."/>
            <person name="Baruah I.K."/>
            <person name="Amoako-Attah I."/>
            <person name="Bukari Y."/>
            <person name="Meinhardt L.W."/>
            <person name="Bailey B.A."/>
            <person name="Cohen S.P."/>
        </authorList>
    </citation>
    <scope>NUCLEOTIDE SEQUENCE [LARGE SCALE GENOMIC DNA]</scope>
    <source>
        <strain evidence="1 2">MS-2</strain>
    </source>
</reference>
<accession>A0ABR2ZIC4</accession>
<proteinExistence type="predicted"/>
<dbReference type="EMBL" id="JBBXMP010000136">
    <property type="protein sequence ID" value="KAL0061410.1"/>
    <property type="molecule type" value="Genomic_DNA"/>
</dbReference>
<protein>
    <recommendedName>
        <fullName evidence="3">F-box domain-containing protein</fullName>
    </recommendedName>
</protein>
<evidence type="ECO:0000313" key="1">
    <source>
        <dbReference type="EMBL" id="KAL0061410.1"/>
    </source>
</evidence>
<keyword evidence="2" id="KW-1185">Reference proteome</keyword>